<evidence type="ECO:0000313" key="7">
    <source>
        <dbReference type="Proteomes" id="UP001139505"/>
    </source>
</evidence>
<evidence type="ECO:0000256" key="1">
    <source>
        <dbReference type="ARBA" id="ARBA00008710"/>
    </source>
</evidence>
<evidence type="ECO:0000313" key="4">
    <source>
        <dbReference type="EMBL" id="GBG37669.1"/>
    </source>
</evidence>
<dbReference type="PANTHER" id="PTHR39428">
    <property type="entry name" value="F420H(2)-DEPENDENT QUINONE REDUCTASE RV1261C"/>
    <property type="match status" value="1"/>
</dbReference>
<dbReference type="SUPFAM" id="SSF50475">
    <property type="entry name" value="FMN-binding split barrel"/>
    <property type="match status" value="1"/>
</dbReference>
<reference evidence="5" key="4">
    <citation type="submission" date="2022-04" db="EMBL/GenBank/DDBJ databases">
        <authorList>
            <person name="Komine T."/>
            <person name="Fukano H."/>
            <person name="Wada S."/>
        </authorList>
    </citation>
    <scope>NUCLEOTIDE SEQUENCE</scope>
    <source>
        <strain evidence="5">NJB18185</strain>
    </source>
</reference>
<evidence type="ECO:0000313" key="5">
    <source>
        <dbReference type="EMBL" id="GKU73245.1"/>
    </source>
</evidence>
<comment type="similarity">
    <text evidence="1">Belongs to the F420H(2)-dependent quinone reductase family.</text>
</comment>
<name>A0AA37PMV4_9MYCO</name>
<dbReference type="AlphaFoldDB" id="A0AA37PMV4"/>
<dbReference type="EMBL" id="BFCH01000017">
    <property type="protein sequence ID" value="GBG37669.1"/>
    <property type="molecule type" value="Genomic_DNA"/>
</dbReference>
<dbReference type="GO" id="GO:0016491">
    <property type="term" value="F:oxidoreductase activity"/>
    <property type="evidence" value="ECO:0007669"/>
    <property type="project" value="UniProtKB-KW"/>
</dbReference>
<reference evidence="5" key="3">
    <citation type="journal article" date="2022" name="Microbiol. Resour. Announc.">
        <title>Draft Genome Sequences of Eight Mycobacterium montefiorense Strains Isolated from Salamanders in Captivity.</title>
        <authorList>
            <person name="Komine T."/>
            <person name="Ihara H."/>
            <person name="Fukano H."/>
            <person name="Hoshino Y."/>
            <person name="Kurata O."/>
            <person name="Wada S."/>
        </authorList>
    </citation>
    <scope>NUCLEOTIDE SEQUENCE</scope>
    <source>
        <strain evidence="5">NJB18185</strain>
    </source>
</reference>
<evidence type="ECO:0000256" key="3">
    <source>
        <dbReference type="ARBA" id="ARBA00049106"/>
    </source>
</evidence>
<dbReference type="Pfam" id="PF04075">
    <property type="entry name" value="F420H2_quin_red"/>
    <property type="match status" value="1"/>
</dbReference>
<organism evidence="5 7">
    <name type="scientific">Mycobacterium montefiorense</name>
    <dbReference type="NCBI Taxonomy" id="154654"/>
    <lineage>
        <taxon>Bacteria</taxon>
        <taxon>Bacillati</taxon>
        <taxon>Actinomycetota</taxon>
        <taxon>Actinomycetes</taxon>
        <taxon>Mycobacteriales</taxon>
        <taxon>Mycobacteriaceae</taxon>
        <taxon>Mycobacterium</taxon>
        <taxon>Mycobacterium simiae complex</taxon>
    </lineage>
</organism>
<dbReference type="Proteomes" id="UP000245060">
    <property type="component" value="Unassembled WGS sequence"/>
</dbReference>
<comment type="catalytic activity">
    <reaction evidence="3">
        <text>oxidized coenzyme F420-(gamma-L-Glu)(n) + a quinol + H(+) = reduced coenzyme F420-(gamma-L-Glu)(n) + a quinone</text>
        <dbReference type="Rhea" id="RHEA:39663"/>
        <dbReference type="Rhea" id="RHEA-COMP:12939"/>
        <dbReference type="Rhea" id="RHEA-COMP:14378"/>
        <dbReference type="ChEBI" id="CHEBI:15378"/>
        <dbReference type="ChEBI" id="CHEBI:24646"/>
        <dbReference type="ChEBI" id="CHEBI:132124"/>
        <dbReference type="ChEBI" id="CHEBI:133980"/>
        <dbReference type="ChEBI" id="CHEBI:139511"/>
    </reaction>
</comment>
<proteinExistence type="inferred from homology"/>
<keyword evidence="2" id="KW-0560">Oxidoreductase</keyword>
<dbReference type="EMBL" id="BQYH01000021">
    <property type="protein sequence ID" value="GKU73245.1"/>
    <property type="molecule type" value="Genomic_DNA"/>
</dbReference>
<reference evidence="6" key="2">
    <citation type="submission" date="2018-04" db="EMBL/GenBank/DDBJ databases">
        <title>Draft genome sequence of Mycobacterium montefiorense isolated from Japanese black salamander.</title>
        <authorList>
            <person name="Fukano H."/>
            <person name="Yoshida M."/>
            <person name="Shimizu A."/>
            <person name="Iwao H."/>
            <person name="Kurata O."/>
            <person name="Katayama Y."/>
            <person name="Omatsu T."/>
            <person name="Mizutani T."/>
            <person name="Wada S."/>
            <person name="Hoshino Y."/>
        </authorList>
    </citation>
    <scope>NUCLEOTIDE SEQUENCE [LARGE SCALE GENOMIC DNA]</scope>
    <source>
        <strain evidence="6">BS</strain>
    </source>
</reference>
<gene>
    <name evidence="4" type="ORF">MmonteBS_20410</name>
    <name evidence="5" type="ORF">NJB18185_30160</name>
</gene>
<dbReference type="InterPro" id="IPR012349">
    <property type="entry name" value="Split_barrel_FMN-bd"/>
</dbReference>
<dbReference type="GO" id="GO:0070967">
    <property type="term" value="F:coenzyme F420 binding"/>
    <property type="evidence" value="ECO:0007669"/>
    <property type="project" value="TreeGrafter"/>
</dbReference>
<evidence type="ECO:0000313" key="6">
    <source>
        <dbReference type="Proteomes" id="UP000245060"/>
    </source>
</evidence>
<dbReference type="RefSeq" id="WP_108921831.1">
    <property type="nucleotide sequence ID" value="NZ_BFCH01000017.1"/>
</dbReference>
<dbReference type="GO" id="GO:0005886">
    <property type="term" value="C:plasma membrane"/>
    <property type="evidence" value="ECO:0007669"/>
    <property type="project" value="TreeGrafter"/>
</dbReference>
<keyword evidence="6" id="KW-1185">Reference proteome</keyword>
<dbReference type="NCBIfam" id="TIGR00026">
    <property type="entry name" value="hi_GC_TIGR00026"/>
    <property type="match status" value="1"/>
</dbReference>
<reference evidence="4" key="1">
    <citation type="journal article" date="2018" name="Genome Announc.">
        <title>Draft Genome Sequence of Mycobacterium montefiorense Isolated from Japanese Black Salamander (Hynobius nigrescens).</title>
        <authorList>
            <person name="Fukano H."/>
            <person name="Yoshida M."/>
            <person name="Shimizu A."/>
            <person name="Iwao H."/>
            <person name="Katayama Y."/>
            <person name="Omatsu T."/>
            <person name="Mizutani T."/>
            <person name="Kurata O."/>
            <person name="Wada S."/>
            <person name="Hoshino Y."/>
        </authorList>
    </citation>
    <scope>NUCLEOTIDE SEQUENCE</scope>
    <source>
        <strain evidence="4">BS</strain>
    </source>
</reference>
<accession>A0AA37PMV4</accession>
<evidence type="ECO:0000256" key="2">
    <source>
        <dbReference type="ARBA" id="ARBA00023002"/>
    </source>
</evidence>
<dbReference type="Gene3D" id="2.30.110.10">
    <property type="entry name" value="Electron Transport, Fmn-binding Protein, Chain A"/>
    <property type="match status" value="1"/>
</dbReference>
<comment type="caution">
    <text evidence="5">The sequence shown here is derived from an EMBL/GenBank/DDBJ whole genome shotgun (WGS) entry which is preliminary data.</text>
</comment>
<dbReference type="PANTHER" id="PTHR39428:SF1">
    <property type="entry name" value="F420H(2)-DEPENDENT QUINONE REDUCTASE RV1261C"/>
    <property type="match status" value="1"/>
</dbReference>
<dbReference type="InterPro" id="IPR004378">
    <property type="entry name" value="F420H2_quin_Rdtase"/>
</dbReference>
<dbReference type="Proteomes" id="UP001139505">
    <property type="component" value="Unassembled WGS sequence"/>
</dbReference>
<protein>
    <submittedName>
        <fullName evidence="5">Uncharacterized protein</fullName>
    </submittedName>
</protein>
<sequence length="141" mass="15625">MTDDDFNRRNIEEFRANHGRLGGQFEGAPVLLLHSTGARSGAQRVSPMMYLADGDRYLVFASAAGADSNPAWYWNLVAHPDASIEVGDEHLNVRADEIKGAERDEKYAEQAKRYPGFAEYERKTTRTIPVISLCATGPHDG</sequence>